<keyword evidence="13" id="KW-1185">Reference proteome</keyword>
<evidence type="ECO:0000256" key="2">
    <source>
        <dbReference type="ARBA" id="ARBA00004651"/>
    </source>
</evidence>
<dbReference type="Proteomes" id="UP000736335">
    <property type="component" value="Unassembled WGS sequence"/>
</dbReference>
<dbReference type="AlphaFoldDB" id="A0A9P6HD70"/>
<comment type="caution">
    <text evidence="12">The sequence shown here is derived from an EMBL/GenBank/DDBJ whole genome shotgun (WGS) entry which is preliminary data.</text>
</comment>
<keyword evidence="6 10" id="KW-0184">Conjugation</keyword>
<feature type="transmembrane region" description="Helical" evidence="10">
    <location>
        <begin position="611"/>
        <end position="636"/>
    </location>
</feature>
<keyword evidence="5 10" id="KW-0812">Transmembrane</keyword>
<dbReference type="GO" id="GO:0043332">
    <property type="term" value="C:mating projection tip"/>
    <property type="evidence" value="ECO:0007669"/>
    <property type="project" value="UniProtKB-UniRule"/>
</dbReference>
<dbReference type="OrthoDB" id="10248838at2759"/>
<evidence type="ECO:0000256" key="4">
    <source>
        <dbReference type="ARBA" id="ARBA00022475"/>
    </source>
</evidence>
<reference evidence="12" key="2">
    <citation type="submission" date="2020-11" db="EMBL/GenBank/DDBJ databases">
        <authorList>
            <consortium name="DOE Joint Genome Institute"/>
            <person name="Kuo A."/>
            <person name="Miyauchi S."/>
            <person name="Kiss E."/>
            <person name="Drula E."/>
            <person name="Kohler A."/>
            <person name="Sanchez-Garcia M."/>
            <person name="Andreopoulos B."/>
            <person name="Barry K.W."/>
            <person name="Bonito G."/>
            <person name="Buee M."/>
            <person name="Carver A."/>
            <person name="Chen C."/>
            <person name="Cichocki N."/>
            <person name="Clum A."/>
            <person name="Culley D."/>
            <person name="Crous P.W."/>
            <person name="Fauchery L."/>
            <person name="Girlanda M."/>
            <person name="Hayes R."/>
            <person name="Keri Z."/>
            <person name="Labutti K."/>
            <person name="Lipzen A."/>
            <person name="Lombard V."/>
            <person name="Magnuson J."/>
            <person name="Maillard F."/>
            <person name="Morin E."/>
            <person name="Murat C."/>
            <person name="Nolan M."/>
            <person name="Ohm R."/>
            <person name="Pangilinan J."/>
            <person name="Pereira M."/>
            <person name="Perotto S."/>
            <person name="Peter M."/>
            <person name="Riley R."/>
            <person name="Sitrit Y."/>
            <person name="Stielow B."/>
            <person name="Szollosi G."/>
            <person name="Zifcakova L."/>
            <person name="Stursova M."/>
            <person name="Spatafora J.W."/>
            <person name="Tedersoo L."/>
            <person name="Vaario L.-M."/>
            <person name="Yamada A."/>
            <person name="Yan M."/>
            <person name="Wang P."/>
            <person name="Xu J."/>
            <person name="Bruns T."/>
            <person name="Baldrian P."/>
            <person name="Vilgalys R."/>
            <person name="Henrissat B."/>
            <person name="Grigoriev I.V."/>
            <person name="Hibbett D."/>
            <person name="Nagy L.G."/>
            <person name="Martin F.M."/>
        </authorList>
    </citation>
    <scope>NUCLEOTIDE SEQUENCE</scope>
    <source>
        <strain evidence="12">UH-Tt-Lm1</strain>
    </source>
</reference>
<feature type="compositionally biased region" description="Basic and acidic residues" evidence="11">
    <location>
        <begin position="870"/>
        <end position="879"/>
    </location>
</feature>
<name>A0A9P6HD70_9AGAM</name>
<evidence type="ECO:0000256" key="3">
    <source>
        <dbReference type="ARBA" id="ARBA00010780"/>
    </source>
</evidence>
<feature type="compositionally biased region" description="Pro residues" evidence="11">
    <location>
        <begin position="983"/>
        <end position="995"/>
    </location>
</feature>
<protein>
    <recommendedName>
        <fullName evidence="10">Plasma membrane fusion protein PRM1</fullName>
    </recommendedName>
</protein>
<dbReference type="InterPro" id="IPR026777">
    <property type="entry name" value="PRM1"/>
</dbReference>
<evidence type="ECO:0000256" key="1">
    <source>
        <dbReference type="ARBA" id="ARBA00002512"/>
    </source>
</evidence>
<sequence>MATRSISPPPVYDSAMSTSLRPYLELPHLLSLSWVAYPIISLLFVIFRLQASGSSAESSVASAKENFLASCKAAEGAASSAASFPRYMALAANQQFTDAVNGTLNGARDALVLSLTVMEGIINFLVDIYRSTFLCFVELIVRGTLSVLISAVQEISTFIQSTLSSVRTSIQNDIASVNSAIQTAVNAINKVNPFADITAPQFSVPSLDALQNVTIPSDFTQALINLNSSIPSPAEIKNKLNALLDTPFELTKQDITETFNNITFKPSVFAIPQQSTITFCDQIDTSVIDDLGRDLVKMTKIGTVIIIVAIILLILGNCALEWYKWRCLQNHLERTRQAWNNDPTVYHHATVDSAPTVQLTNHNLLTLHGITVHPLIMRIANQISTLLRLSPSQHIHIRWFFSYIFHPPALACFLIGFVGLLSVQLQLFALGPIAESYRNKALSSATDFSNTIATALNENMLNQSAVYVSQVNSEVDGIQNTINDGVFGWVNSTTTTLNTTLNNFYTDVQDLVETIFGGTPLEQPMQDFVFCLLGSKVDALSEALTFMHDNLHVNMPQINQSSLLLSPQDVNDAARPIALAAIGSGNGEGDDGGIIGRIVTSYVKSLKQERVTFFVFIGIWGVVVVMALLIIFWHSYLQALVERRKRRRWQREQREGFDQFTARGGHITVTDESLMENGGRGGMNLPSFTPLASPRPGFLETITSPRRRFGSLGSANGSFKPHPHPLKNLEKDYEKSWDSFIDSSKENEKGTSPATKPTVQVKTRARGFIGMNFFGRKTIEKEKFVIDIDDEPVSTSNSAPASNGFASMFSRLAALNPFGRKQQDFKPRPMSPPTYSSPRPGNRSPPNLSIDTGRAANMKPANLPAIEVSPTEHDEDRPKSAWSVSPAAPRFPWLATRGSDGGQGNRKPQVPPLRVRNVDAELDAPPPSDNLQQVKAEKKPVVVNGPTSHLAPPLHYGYERPVPLEMPRSVSPPPGISSIRAQPPLPPRKPSPPPFSQYQASNANAGTNYTFSPGPGRPLHPDVVRNAQNDDRVPLVDPFATPFDDSHAVKPPRQPTATNPFLTAAEVWRSSTNGNADGSTLTPVAL</sequence>
<feature type="region of interest" description="Disordered" evidence="11">
    <location>
        <begin position="821"/>
        <end position="1058"/>
    </location>
</feature>
<reference evidence="12" key="1">
    <citation type="journal article" date="2020" name="Nat. Commun.">
        <title>Large-scale genome sequencing of mycorrhizal fungi provides insights into the early evolution of symbiotic traits.</title>
        <authorList>
            <person name="Miyauchi S."/>
            <person name="Kiss E."/>
            <person name="Kuo A."/>
            <person name="Drula E."/>
            <person name="Kohler A."/>
            <person name="Sanchez-Garcia M."/>
            <person name="Morin E."/>
            <person name="Andreopoulos B."/>
            <person name="Barry K.W."/>
            <person name="Bonito G."/>
            <person name="Buee M."/>
            <person name="Carver A."/>
            <person name="Chen C."/>
            <person name="Cichocki N."/>
            <person name="Clum A."/>
            <person name="Culley D."/>
            <person name="Crous P.W."/>
            <person name="Fauchery L."/>
            <person name="Girlanda M."/>
            <person name="Hayes R.D."/>
            <person name="Keri Z."/>
            <person name="LaButti K."/>
            <person name="Lipzen A."/>
            <person name="Lombard V."/>
            <person name="Magnuson J."/>
            <person name="Maillard F."/>
            <person name="Murat C."/>
            <person name="Nolan M."/>
            <person name="Ohm R.A."/>
            <person name="Pangilinan J."/>
            <person name="Pereira M.F."/>
            <person name="Perotto S."/>
            <person name="Peter M."/>
            <person name="Pfister S."/>
            <person name="Riley R."/>
            <person name="Sitrit Y."/>
            <person name="Stielow J.B."/>
            <person name="Szollosi G."/>
            <person name="Zifcakova L."/>
            <person name="Stursova M."/>
            <person name="Spatafora J.W."/>
            <person name="Tedersoo L."/>
            <person name="Vaario L.M."/>
            <person name="Yamada A."/>
            <person name="Yan M."/>
            <person name="Wang P."/>
            <person name="Xu J."/>
            <person name="Bruns T."/>
            <person name="Baldrian P."/>
            <person name="Vilgalys R."/>
            <person name="Dunand C."/>
            <person name="Henrissat B."/>
            <person name="Grigoriev I.V."/>
            <person name="Hibbett D."/>
            <person name="Nagy L.G."/>
            <person name="Martin F.M."/>
        </authorList>
    </citation>
    <scope>NUCLEOTIDE SEQUENCE</scope>
    <source>
        <strain evidence="12">UH-Tt-Lm1</strain>
    </source>
</reference>
<evidence type="ECO:0000313" key="13">
    <source>
        <dbReference type="Proteomes" id="UP000736335"/>
    </source>
</evidence>
<comment type="subcellular location">
    <subcellularLocation>
        <location evidence="2 10">Cell membrane</location>
        <topology evidence="2 10">Multi-pass membrane protein</topology>
    </subcellularLocation>
</comment>
<evidence type="ECO:0000256" key="6">
    <source>
        <dbReference type="ARBA" id="ARBA00022971"/>
    </source>
</evidence>
<dbReference type="PANTHER" id="PTHR31030">
    <property type="entry name" value="PLASMA MEMBRANE FUSION PROTEIN PRM1"/>
    <property type="match status" value="1"/>
</dbReference>
<dbReference type="GO" id="GO:0032220">
    <property type="term" value="P:plasma membrane fusion involved in cytogamy"/>
    <property type="evidence" value="ECO:0007669"/>
    <property type="project" value="TreeGrafter"/>
</dbReference>
<evidence type="ECO:0000256" key="11">
    <source>
        <dbReference type="SAM" id="MobiDB-lite"/>
    </source>
</evidence>
<keyword evidence="8 10" id="KW-0472">Membrane</keyword>
<gene>
    <name evidence="12" type="ORF">BJ322DRAFT_1109124</name>
</gene>
<feature type="compositionally biased region" description="Polar residues" evidence="11">
    <location>
        <begin position="996"/>
        <end position="1011"/>
    </location>
</feature>
<feature type="compositionally biased region" description="Low complexity" evidence="11">
    <location>
        <begin position="836"/>
        <end position="849"/>
    </location>
</feature>
<accession>A0A9P6HD70</accession>
<evidence type="ECO:0000256" key="8">
    <source>
        <dbReference type="ARBA" id="ARBA00023136"/>
    </source>
</evidence>
<evidence type="ECO:0000313" key="12">
    <source>
        <dbReference type="EMBL" id="KAF9784408.1"/>
    </source>
</evidence>
<dbReference type="PANTHER" id="PTHR31030:SF1">
    <property type="entry name" value="PLASMA MEMBRANE FUSION PROTEIN PRM1"/>
    <property type="match status" value="1"/>
</dbReference>
<evidence type="ECO:0000256" key="9">
    <source>
        <dbReference type="ARBA" id="ARBA00023180"/>
    </source>
</evidence>
<evidence type="ECO:0000256" key="7">
    <source>
        <dbReference type="ARBA" id="ARBA00022989"/>
    </source>
</evidence>
<comment type="function">
    <text evidence="1 10">Involved in cell fusion during mating by stabilizing the plasma membrane fusion event.</text>
</comment>
<organism evidence="12 13">
    <name type="scientific">Thelephora terrestris</name>
    <dbReference type="NCBI Taxonomy" id="56493"/>
    <lineage>
        <taxon>Eukaryota</taxon>
        <taxon>Fungi</taxon>
        <taxon>Dikarya</taxon>
        <taxon>Basidiomycota</taxon>
        <taxon>Agaricomycotina</taxon>
        <taxon>Agaricomycetes</taxon>
        <taxon>Thelephorales</taxon>
        <taxon>Thelephoraceae</taxon>
        <taxon>Thelephora</taxon>
    </lineage>
</organism>
<comment type="caution">
    <text evidence="10">Lacks conserved residue(s) required for the propagation of feature annotation.</text>
</comment>
<feature type="transmembrane region" description="Helical" evidence="10">
    <location>
        <begin position="408"/>
        <end position="430"/>
    </location>
</feature>
<keyword evidence="7 10" id="KW-1133">Transmembrane helix</keyword>
<feature type="compositionally biased region" description="Basic and acidic residues" evidence="11">
    <location>
        <begin position="1019"/>
        <end position="1034"/>
    </location>
</feature>
<proteinExistence type="inferred from homology"/>
<keyword evidence="9" id="KW-0325">Glycoprotein</keyword>
<keyword evidence="4 10" id="KW-1003">Cell membrane</keyword>
<comment type="similarity">
    <text evidence="3 10">Belongs to the PRM1 family.</text>
</comment>
<evidence type="ECO:0000256" key="10">
    <source>
        <dbReference type="RuleBase" id="RU366035"/>
    </source>
</evidence>
<dbReference type="EMBL" id="WIUZ02000008">
    <property type="protein sequence ID" value="KAF9784408.1"/>
    <property type="molecule type" value="Genomic_DNA"/>
</dbReference>
<feature type="transmembrane region" description="Helical" evidence="10">
    <location>
        <begin position="26"/>
        <end position="47"/>
    </location>
</feature>
<feature type="transmembrane region" description="Helical" evidence="10">
    <location>
        <begin position="301"/>
        <end position="323"/>
    </location>
</feature>
<dbReference type="GO" id="GO:0005886">
    <property type="term" value="C:plasma membrane"/>
    <property type="evidence" value="ECO:0007669"/>
    <property type="project" value="UniProtKB-SubCell"/>
</dbReference>
<evidence type="ECO:0000256" key="5">
    <source>
        <dbReference type="ARBA" id="ARBA00022692"/>
    </source>
</evidence>